<feature type="region of interest" description="Disordered" evidence="1">
    <location>
        <begin position="230"/>
        <end position="293"/>
    </location>
</feature>
<sequence length="293" mass="33181">GHSNEECRFLVQQSQTTTGTLHEREKIKNIATQEDEQSANRYEVLGDDQGVESVIVKEEDTVQEEVSIVGREVDTITVLEVSQLECKDGEINDEQSRSKEEKQMSLVEVGIENKKPVNTFYKYIDKKTNMTHDGAAERIFEDEENKMELMEVVKEDAIPLNTMYIYIMKDTNKNNDGFTKDSSKAATQNNIEDGTKAAAQNNGSKLPNAILHSLVTHRVADWENEEKKMIVIDDKDNNAATMSQGEEEDHSKEEKQSPKTTNNKRSKKSKETGITQPNRIVTRSSTNKAIYKS</sequence>
<evidence type="ECO:0000256" key="1">
    <source>
        <dbReference type="SAM" id="MobiDB-lite"/>
    </source>
</evidence>
<reference evidence="2 3" key="1">
    <citation type="journal article" date="2021" name="BMC Genomics">
        <title>Datura genome reveals duplications of psychoactive alkaloid biosynthetic genes and high mutation rate following tissue culture.</title>
        <authorList>
            <person name="Rajewski A."/>
            <person name="Carter-House D."/>
            <person name="Stajich J."/>
            <person name="Litt A."/>
        </authorList>
    </citation>
    <scope>NUCLEOTIDE SEQUENCE [LARGE SCALE GENOMIC DNA]</scope>
    <source>
        <strain evidence="2">AR-01</strain>
    </source>
</reference>
<protein>
    <submittedName>
        <fullName evidence="2">Uncharacterized protein</fullName>
    </submittedName>
</protein>
<organism evidence="2 3">
    <name type="scientific">Datura stramonium</name>
    <name type="common">Jimsonweed</name>
    <name type="synonym">Common thornapple</name>
    <dbReference type="NCBI Taxonomy" id="4076"/>
    <lineage>
        <taxon>Eukaryota</taxon>
        <taxon>Viridiplantae</taxon>
        <taxon>Streptophyta</taxon>
        <taxon>Embryophyta</taxon>
        <taxon>Tracheophyta</taxon>
        <taxon>Spermatophyta</taxon>
        <taxon>Magnoliopsida</taxon>
        <taxon>eudicotyledons</taxon>
        <taxon>Gunneridae</taxon>
        <taxon>Pentapetalae</taxon>
        <taxon>asterids</taxon>
        <taxon>lamiids</taxon>
        <taxon>Solanales</taxon>
        <taxon>Solanaceae</taxon>
        <taxon>Solanoideae</taxon>
        <taxon>Datureae</taxon>
        <taxon>Datura</taxon>
    </lineage>
</organism>
<name>A0ABS8WWP5_DATST</name>
<feature type="compositionally biased region" description="Polar residues" evidence="1">
    <location>
        <begin position="11"/>
        <end position="20"/>
    </location>
</feature>
<accession>A0ABS8WWP5</accession>
<comment type="caution">
    <text evidence="2">The sequence shown here is derived from an EMBL/GenBank/DDBJ whole genome shotgun (WGS) entry which is preliminary data.</text>
</comment>
<keyword evidence="3" id="KW-1185">Reference proteome</keyword>
<dbReference type="EMBL" id="JACEIK010013714">
    <property type="protein sequence ID" value="MCE3216631.1"/>
    <property type="molecule type" value="Genomic_DNA"/>
</dbReference>
<proteinExistence type="predicted"/>
<evidence type="ECO:0000313" key="3">
    <source>
        <dbReference type="Proteomes" id="UP000823775"/>
    </source>
</evidence>
<evidence type="ECO:0000313" key="2">
    <source>
        <dbReference type="EMBL" id="MCE3216631.1"/>
    </source>
</evidence>
<feature type="compositionally biased region" description="Polar residues" evidence="1">
    <location>
        <begin position="272"/>
        <end position="293"/>
    </location>
</feature>
<dbReference type="Proteomes" id="UP000823775">
    <property type="component" value="Unassembled WGS sequence"/>
</dbReference>
<feature type="non-terminal residue" evidence="2">
    <location>
        <position position="1"/>
    </location>
</feature>
<feature type="region of interest" description="Disordered" evidence="1">
    <location>
        <begin position="1"/>
        <end position="20"/>
    </location>
</feature>
<gene>
    <name evidence="2" type="ORF">HAX54_007262</name>
</gene>